<dbReference type="GeneID" id="73288956"/>
<dbReference type="InterPro" id="IPR001763">
    <property type="entry name" value="Rhodanese-like_dom"/>
</dbReference>
<feature type="region of interest" description="Disordered" evidence="1">
    <location>
        <begin position="103"/>
        <end position="140"/>
    </location>
</feature>
<reference evidence="3" key="1">
    <citation type="submission" date="2022-06" db="EMBL/GenBank/DDBJ databases">
        <title>Diverse halophilic archaea isolated from saline environments.</title>
        <authorList>
            <person name="Cui H.-L."/>
        </authorList>
    </citation>
    <scope>NUCLEOTIDE SEQUENCE</scope>
    <source>
        <strain evidence="3">WLHS1</strain>
    </source>
</reference>
<evidence type="ECO:0000313" key="4">
    <source>
        <dbReference type="Proteomes" id="UP001056855"/>
    </source>
</evidence>
<dbReference type="Pfam" id="PF00581">
    <property type="entry name" value="Rhodanese"/>
    <property type="match status" value="1"/>
</dbReference>
<dbReference type="InterPro" id="IPR050229">
    <property type="entry name" value="GlpE_sulfurtransferase"/>
</dbReference>
<keyword evidence="4" id="KW-1185">Reference proteome</keyword>
<dbReference type="SMART" id="SM00450">
    <property type="entry name" value="RHOD"/>
    <property type="match status" value="1"/>
</dbReference>
<dbReference type="PANTHER" id="PTHR43031">
    <property type="entry name" value="FAD-DEPENDENT OXIDOREDUCTASE"/>
    <property type="match status" value="1"/>
</dbReference>
<dbReference type="PROSITE" id="PS50206">
    <property type="entry name" value="RHODANESE_3"/>
    <property type="match status" value="1"/>
</dbReference>
<evidence type="ECO:0000256" key="1">
    <source>
        <dbReference type="SAM" id="MobiDB-lite"/>
    </source>
</evidence>
<evidence type="ECO:0000259" key="2">
    <source>
        <dbReference type="PROSITE" id="PS50206"/>
    </source>
</evidence>
<accession>A0A9E7NC43</accession>
<dbReference type="InterPro" id="IPR036873">
    <property type="entry name" value="Rhodanese-like_dom_sf"/>
</dbReference>
<name>A0A9E7NC43_9EURY</name>
<evidence type="ECO:0000313" key="3">
    <source>
        <dbReference type="EMBL" id="UTF54248.1"/>
    </source>
</evidence>
<feature type="compositionally biased region" description="Basic and acidic residues" evidence="1">
    <location>
        <begin position="114"/>
        <end position="130"/>
    </location>
</feature>
<dbReference type="CDD" id="cd00158">
    <property type="entry name" value="RHOD"/>
    <property type="match status" value="1"/>
</dbReference>
<dbReference type="Gene3D" id="3.40.250.10">
    <property type="entry name" value="Rhodanese-like domain"/>
    <property type="match status" value="1"/>
</dbReference>
<proteinExistence type="predicted"/>
<dbReference type="RefSeq" id="WP_254158831.1">
    <property type="nucleotide sequence ID" value="NZ_CP100355.1"/>
</dbReference>
<dbReference type="AlphaFoldDB" id="A0A9E7NC43"/>
<dbReference type="PANTHER" id="PTHR43031:SF1">
    <property type="entry name" value="PYRIDINE NUCLEOTIDE-DISULPHIDE OXIDOREDUCTASE"/>
    <property type="match status" value="1"/>
</dbReference>
<dbReference type="SUPFAM" id="SSF52821">
    <property type="entry name" value="Rhodanese/Cell cycle control phosphatase"/>
    <property type="match status" value="1"/>
</dbReference>
<feature type="domain" description="Rhodanese" evidence="2">
    <location>
        <begin position="16"/>
        <end position="107"/>
    </location>
</feature>
<dbReference type="KEGG" id="sawl:NGM29_02880"/>
<feature type="compositionally biased region" description="Polar residues" evidence="1">
    <location>
        <begin position="131"/>
        <end position="140"/>
    </location>
</feature>
<gene>
    <name evidence="3" type="ORF">NGM29_02880</name>
</gene>
<sequence length="140" mass="14910">MDGEISTDDVSALLESDADARIVDIRDQASFKRGHIPGSENVPFHELTAKIEDFDGADRIVTVCPHGQASVQAARLIGSYEGSADARVESMAGGLEAWAEAYELAAGDGEDSEGSERDGRGERNEREHSTRGNADSSAPF</sequence>
<dbReference type="EMBL" id="CP100355">
    <property type="protein sequence ID" value="UTF54248.1"/>
    <property type="molecule type" value="Genomic_DNA"/>
</dbReference>
<protein>
    <submittedName>
        <fullName evidence="3">Rhodanese-like domain-containing protein</fullName>
    </submittedName>
</protein>
<dbReference type="Proteomes" id="UP001056855">
    <property type="component" value="Chromosome"/>
</dbReference>
<organism evidence="3 4">
    <name type="scientific">Natronosalvus rutilus</name>
    <dbReference type="NCBI Taxonomy" id="2953753"/>
    <lineage>
        <taxon>Archaea</taxon>
        <taxon>Methanobacteriati</taxon>
        <taxon>Methanobacteriota</taxon>
        <taxon>Stenosarchaea group</taxon>
        <taxon>Halobacteria</taxon>
        <taxon>Halobacteriales</taxon>
        <taxon>Natrialbaceae</taxon>
        <taxon>Natronosalvus</taxon>
    </lineage>
</organism>